<dbReference type="InterPro" id="IPR025427">
    <property type="entry name" value="DUF4160"/>
</dbReference>
<dbReference type="EMBL" id="JAFHKK010000050">
    <property type="protein sequence ID" value="MBN2965588.1"/>
    <property type="molecule type" value="Genomic_DNA"/>
</dbReference>
<organism evidence="1 2">
    <name type="scientific">Sulfurospirillum tamanense</name>
    <dbReference type="NCBI Taxonomy" id="2813362"/>
    <lineage>
        <taxon>Bacteria</taxon>
        <taxon>Pseudomonadati</taxon>
        <taxon>Campylobacterota</taxon>
        <taxon>Epsilonproteobacteria</taxon>
        <taxon>Campylobacterales</taxon>
        <taxon>Sulfurospirillaceae</taxon>
        <taxon>Sulfurospirillum</taxon>
    </lineage>
</organism>
<dbReference type="Proteomes" id="UP000703590">
    <property type="component" value="Unassembled WGS sequence"/>
</dbReference>
<reference evidence="1 2" key="3">
    <citation type="submission" date="2021-02" db="EMBL/GenBank/DDBJ databases">
        <authorList>
            <person name="Merkel A.Y."/>
        </authorList>
    </citation>
    <scope>NUCLEOTIDE SEQUENCE [LARGE SCALE GENOMIC DNA]</scope>
    <source>
        <strain evidence="1 2">T05b</strain>
    </source>
</reference>
<dbReference type="Pfam" id="PF13711">
    <property type="entry name" value="DUF4160"/>
    <property type="match status" value="1"/>
</dbReference>
<evidence type="ECO:0000313" key="2">
    <source>
        <dbReference type="Proteomes" id="UP000703590"/>
    </source>
</evidence>
<evidence type="ECO:0000313" key="1">
    <source>
        <dbReference type="EMBL" id="MBN2965588.1"/>
    </source>
</evidence>
<comment type="caution">
    <text evidence="1">The sequence shown here is derived from an EMBL/GenBank/DDBJ whole genome shotgun (WGS) entry which is preliminary data.</text>
</comment>
<gene>
    <name evidence="1" type="ORF">JWV37_12420</name>
</gene>
<reference evidence="1 2" key="1">
    <citation type="submission" date="2021-02" db="EMBL/GenBank/DDBJ databases">
        <title>Sulfurospirillum tamanensis sp. nov.</title>
        <authorList>
            <person name="Frolova A."/>
            <person name="Merkel A."/>
            <person name="Slobodkin A."/>
        </authorList>
    </citation>
    <scope>NUCLEOTIDE SEQUENCE [LARGE SCALE GENOMIC DNA]</scope>
    <source>
        <strain evidence="1 2">T05b</strain>
    </source>
</reference>
<reference evidence="2" key="2">
    <citation type="submission" date="2021-02" db="EMBL/GenBank/DDBJ databases">
        <title>Sulfurospirillum tamanensis sp. nov.</title>
        <authorList>
            <person name="Merkel A.Y."/>
        </authorList>
    </citation>
    <scope>NUCLEOTIDE SEQUENCE [LARGE SCALE GENOMIC DNA]</scope>
    <source>
        <strain evidence="2">T05b</strain>
    </source>
</reference>
<accession>A0ABS2WW22</accession>
<name>A0ABS2WW22_9BACT</name>
<keyword evidence="2" id="KW-1185">Reference proteome</keyword>
<proteinExistence type="predicted"/>
<protein>
    <submittedName>
        <fullName evidence="1">DUF4160 domain-containing protein</fullName>
    </submittedName>
</protein>
<sequence>MPTVLRIDGFRFFFFSDEHEPVHIHVEKGDGYMRVELETLNVTAKQKFTKNDEKKIISIIKKHQEELIGAWNAHFHQ</sequence>